<dbReference type="Proteomes" id="UP001165121">
    <property type="component" value="Unassembled WGS sequence"/>
</dbReference>
<keyword evidence="3" id="KW-1185">Reference proteome</keyword>
<protein>
    <submittedName>
        <fullName evidence="2">Unnamed protein product</fullName>
    </submittedName>
</protein>
<proteinExistence type="predicted"/>
<dbReference type="EMBL" id="BSXT01019698">
    <property type="protein sequence ID" value="GMG18660.1"/>
    <property type="molecule type" value="Genomic_DNA"/>
</dbReference>
<evidence type="ECO:0000313" key="2">
    <source>
        <dbReference type="EMBL" id="GMG18660.1"/>
    </source>
</evidence>
<organism evidence="2 3">
    <name type="scientific">Phytophthora fragariaefolia</name>
    <dbReference type="NCBI Taxonomy" id="1490495"/>
    <lineage>
        <taxon>Eukaryota</taxon>
        <taxon>Sar</taxon>
        <taxon>Stramenopiles</taxon>
        <taxon>Oomycota</taxon>
        <taxon>Peronosporomycetes</taxon>
        <taxon>Peronosporales</taxon>
        <taxon>Peronosporaceae</taxon>
        <taxon>Phytophthora</taxon>
    </lineage>
</organism>
<reference evidence="2" key="1">
    <citation type="submission" date="2023-04" db="EMBL/GenBank/DDBJ databases">
        <title>Phytophthora fragariaefolia NBRC 109709.</title>
        <authorList>
            <person name="Ichikawa N."/>
            <person name="Sato H."/>
            <person name="Tonouchi N."/>
        </authorList>
    </citation>
    <scope>NUCLEOTIDE SEQUENCE</scope>
    <source>
        <strain evidence="2">NBRC 109709</strain>
    </source>
</reference>
<sequence length="86" mass="9308">MIAVPLSDGHTGIYRYSAASRGVILPTLPRYGDRAECGDWEGVDAANQVRQRHPGKVQHGEEQPCQDAAGSGSQADQGHVRRRLQA</sequence>
<gene>
    <name evidence="2" type="ORF">Pfra01_003073100</name>
</gene>
<name>A0A9W6YQN8_9STRA</name>
<accession>A0A9W6YQN8</accession>
<feature type="region of interest" description="Disordered" evidence="1">
    <location>
        <begin position="46"/>
        <end position="86"/>
    </location>
</feature>
<comment type="caution">
    <text evidence="2">The sequence shown here is derived from an EMBL/GenBank/DDBJ whole genome shotgun (WGS) entry which is preliminary data.</text>
</comment>
<evidence type="ECO:0000313" key="3">
    <source>
        <dbReference type="Proteomes" id="UP001165121"/>
    </source>
</evidence>
<evidence type="ECO:0000256" key="1">
    <source>
        <dbReference type="SAM" id="MobiDB-lite"/>
    </source>
</evidence>
<dbReference type="AlphaFoldDB" id="A0A9W6YQN8"/>